<dbReference type="RefSeq" id="WP_092794760.1">
    <property type="nucleotide sequence ID" value="NZ_FOPC01000022.1"/>
</dbReference>
<accession>A0A1I2XT22</accession>
<reference evidence="2" key="1">
    <citation type="submission" date="2016-10" db="EMBL/GenBank/DDBJ databases">
        <authorList>
            <person name="Varghese N."/>
            <person name="Submissions S."/>
        </authorList>
    </citation>
    <scope>NUCLEOTIDE SEQUENCE [LARGE SCALE GENOMIC DNA]</scope>
    <source>
        <strain evidence="2">DSM 19315</strain>
    </source>
</reference>
<dbReference type="AlphaFoldDB" id="A0A1I2XT22"/>
<dbReference type="Proteomes" id="UP000199642">
    <property type="component" value="Unassembled WGS sequence"/>
</dbReference>
<evidence type="ECO:0000313" key="2">
    <source>
        <dbReference type="Proteomes" id="UP000199642"/>
    </source>
</evidence>
<dbReference type="OrthoDB" id="965591at2"/>
<protein>
    <submittedName>
        <fullName evidence="1">Uncharacterized protein</fullName>
    </submittedName>
</protein>
<evidence type="ECO:0000313" key="1">
    <source>
        <dbReference type="EMBL" id="SFH16219.1"/>
    </source>
</evidence>
<gene>
    <name evidence="1" type="ORF">SAMN04487988_12228</name>
</gene>
<proteinExistence type="predicted"/>
<keyword evidence="2" id="KW-1185">Reference proteome</keyword>
<name>A0A1I2XT22_9BACT</name>
<organism evidence="1 2">
    <name type="scientific">Algoriphagus hitonicola</name>
    <dbReference type="NCBI Taxonomy" id="435880"/>
    <lineage>
        <taxon>Bacteria</taxon>
        <taxon>Pseudomonadati</taxon>
        <taxon>Bacteroidota</taxon>
        <taxon>Cytophagia</taxon>
        <taxon>Cytophagales</taxon>
        <taxon>Cyclobacteriaceae</taxon>
        <taxon>Algoriphagus</taxon>
    </lineage>
</organism>
<sequence>MAKLILEVENNKLKFFKELIRNFSFVRIDDDPIQEDTDEQIRENIKLGVEELKNVVEGKKKSRPAKEFLEEL</sequence>
<dbReference type="EMBL" id="FOPC01000022">
    <property type="protein sequence ID" value="SFH16219.1"/>
    <property type="molecule type" value="Genomic_DNA"/>
</dbReference>